<evidence type="ECO:0000256" key="7">
    <source>
        <dbReference type="ARBA" id="ARBA00022729"/>
    </source>
</evidence>
<evidence type="ECO:0000256" key="8">
    <source>
        <dbReference type="ARBA" id="ARBA00022737"/>
    </source>
</evidence>
<keyword evidence="11" id="KW-0720">Serine protease</keyword>
<dbReference type="Gene3D" id="2.30.42.10">
    <property type="match status" value="2"/>
</dbReference>
<dbReference type="EC" id="3.4.21.107" evidence="4"/>
<evidence type="ECO:0000313" key="16">
    <source>
        <dbReference type="EMBL" id="MDM4017667.1"/>
    </source>
</evidence>
<keyword evidence="8" id="KW-0677">Repeat</keyword>
<dbReference type="Pfam" id="PF13365">
    <property type="entry name" value="Trypsin_2"/>
    <property type="match status" value="1"/>
</dbReference>
<dbReference type="InterPro" id="IPR011782">
    <property type="entry name" value="Pept_S1C_Do"/>
</dbReference>
<dbReference type="InterPro" id="IPR036034">
    <property type="entry name" value="PDZ_sf"/>
</dbReference>
<dbReference type="NCBIfam" id="TIGR02037">
    <property type="entry name" value="degP_htrA_DO"/>
    <property type="match status" value="1"/>
</dbReference>
<evidence type="ECO:0000256" key="2">
    <source>
        <dbReference type="ARBA" id="ARBA00004418"/>
    </source>
</evidence>
<comment type="caution">
    <text evidence="16">The sequence shown here is derived from an EMBL/GenBank/DDBJ whole genome shotgun (WGS) entry which is preliminary data.</text>
</comment>
<sequence>MRSTAKKRSMLLGLILTSAIGFGSGAAYMTADASSKTAPAKMMDNLPAETLDAIHSANNLSMAFRAVSEHVMPSLVAIENRPAVAVAKGNKMIRPSADPFGGQNPFKGTPFEDMLRDFEGMRRFEVRPDGKMIPKGFGDRMPHRARGIGSGVVIDASGIILTNNHVVTGGGEVTVKLNDGREFVASQVWTDPDTDIAVVKIEGASGLVPAALGNSDDTEIGDWVIAMGQPFGLESSVTAGIISAKHRGIGITARENFLQTDAAINPGNSGGPLVNLKGEVIGINTAISSRGGGNDGIGFAVPSNLAHWVSDQLREHGTVKRAYLGVGIQPITQALAGELGVQPRGGVLITDVYDQTPAAEMGLESGDVIVRFGDKEVRTPQALQLAVERSPVGEKIAVAVVRDGKEISLTYRGTEAKKGFFDRGKKAEKPSAVEPDATEIEGFGLEVAALDSAIAKSLEIDADRGVVITGVEEGSPSAEAGLKPGMVITEVDRTEVNDVKSFEAAMKETEDDTALLLVKSERGSRFVVVKRN</sequence>
<dbReference type="SUPFAM" id="SSF50156">
    <property type="entry name" value="PDZ domain-like"/>
    <property type="match status" value="2"/>
</dbReference>
<evidence type="ECO:0000256" key="10">
    <source>
        <dbReference type="ARBA" id="ARBA00022801"/>
    </source>
</evidence>
<keyword evidence="10 16" id="KW-0378">Hydrolase</keyword>
<keyword evidence="7 14" id="KW-0732">Signal</keyword>
<feature type="domain" description="PDZ" evidence="15">
    <location>
        <begin position="325"/>
        <end position="404"/>
    </location>
</feature>
<dbReference type="PANTHER" id="PTHR22939:SF130">
    <property type="entry name" value="PERIPLASMIC SERINE ENDOPROTEASE DEGP-LIKE-RELATED"/>
    <property type="match status" value="1"/>
</dbReference>
<comment type="subcellular location">
    <subcellularLocation>
        <location evidence="2">Periplasm</location>
    </subcellularLocation>
</comment>
<dbReference type="InterPro" id="IPR001478">
    <property type="entry name" value="PDZ"/>
</dbReference>
<evidence type="ECO:0000256" key="1">
    <source>
        <dbReference type="ARBA" id="ARBA00001772"/>
    </source>
</evidence>
<evidence type="ECO:0000256" key="12">
    <source>
        <dbReference type="ARBA" id="ARBA00023016"/>
    </source>
</evidence>
<keyword evidence="12" id="KW-0346">Stress response</keyword>
<evidence type="ECO:0000256" key="14">
    <source>
        <dbReference type="SAM" id="SignalP"/>
    </source>
</evidence>
<organism evidence="16 17">
    <name type="scientific">Roseiconus lacunae</name>
    <dbReference type="NCBI Taxonomy" id="2605694"/>
    <lineage>
        <taxon>Bacteria</taxon>
        <taxon>Pseudomonadati</taxon>
        <taxon>Planctomycetota</taxon>
        <taxon>Planctomycetia</taxon>
        <taxon>Pirellulales</taxon>
        <taxon>Pirellulaceae</taxon>
        <taxon>Roseiconus</taxon>
    </lineage>
</organism>
<keyword evidence="6" id="KW-0645">Protease</keyword>
<keyword evidence="9" id="KW-0574">Periplasm</keyword>
<accession>A0ABT7PMC0</accession>
<feature type="chain" id="PRO_5047373947" description="Probable periplasmic serine endoprotease DegP-like" evidence="14">
    <location>
        <begin position="27"/>
        <end position="532"/>
    </location>
</feature>
<dbReference type="InterPro" id="IPR009003">
    <property type="entry name" value="Peptidase_S1_PA"/>
</dbReference>
<name>A0ABT7PMC0_9BACT</name>
<evidence type="ECO:0000313" key="17">
    <source>
        <dbReference type="Proteomes" id="UP001239462"/>
    </source>
</evidence>
<evidence type="ECO:0000256" key="5">
    <source>
        <dbReference type="ARBA" id="ARBA00013958"/>
    </source>
</evidence>
<dbReference type="SUPFAM" id="SSF50494">
    <property type="entry name" value="Trypsin-like serine proteases"/>
    <property type="match status" value="1"/>
</dbReference>
<dbReference type="GO" id="GO:0016787">
    <property type="term" value="F:hydrolase activity"/>
    <property type="evidence" value="ECO:0007669"/>
    <property type="project" value="UniProtKB-KW"/>
</dbReference>
<comment type="catalytic activity">
    <reaction evidence="1">
        <text>Acts on substrates that are at least partially unfolded. The cleavage site P1 residue is normally between a pair of hydrophobic residues, such as Val-|-Val.</text>
        <dbReference type="EC" id="3.4.21.107"/>
    </reaction>
</comment>
<feature type="domain" description="PDZ" evidence="15">
    <location>
        <begin position="432"/>
        <end position="521"/>
    </location>
</feature>
<proteinExistence type="inferred from homology"/>
<dbReference type="EMBL" id="JASZZN010000015">
    <property type="protein sequence ID" value="MDM4017667.1"/>
    <property type="molecule type" value="Genomic_DNA"/>
</dbReference>
<dbReference type="Proteomes" id="UP001239462">
    <property type="component" value="Unassembled WGS sequence"/>
</dbReference>
<comment type="similarity">
    <text evidence="3">Belongs to the peptidase S1C family.</text>
</comment>
<gene>
    <name evidence="16" type="ORF">QTN89_19620</name>
</gene>
<evidence type="ECO:0000256" key="11">
    <source>
        <dbReference type="ARBA" id="ARBA00022825"/>
    </source>
</evidence>
<protein>
    <recommendedName>
        <fullName evidence="5">Probable periplasmic serine endoprotease DegP-like</fullName>
        <ecNumber evidence="4">3.4.21.107</ecNumber>
    </recommendedName>
    <alternativeName>
        <fullName evidence="13">Protease Do</fullName>
    </alternativeName>
</protein>
<reference evidence="16 17" key="1">
    <citation type="submission" date="2023-06" db="EMBL/GenBank/DDBJ databases">
        <title>Roseiconus lacunae JC819 isolated from Gulf of Mannar region, Tamil Nadu.</title>
        <authorList>
            <person name="Pk S."/>
            <person name="Ch S."/>
            <person name="Ch V.R."/>
        </authorList>
    </citation>
    <scope>NUCLEOTIDE SEQUENCE [LARGE SCALE GENOMIC DNA]</scope>
    <source>
        <strain evidence="16 17">JC819</strain>
    </source>
</reference>
<dbReference type="Pfam" id="PF13180">
    <property type="entry name" value="PDZ_2"/>
    <property type="match status" value="2"/>
</dbReference>
<dbReference type="PRINTS" id="PR00834">
    <property type="entry name" value="PROTEASES2C"/>
</dbReference>
<evidence type="ECO:0000256" key="4">
    <source>
        <dbReference type="ARBA" id="ARBA00013035"/>
    </source>
</evidence>
<keyword evidence="17" id="KW-1185">Reference proteome</keyword>
<evidence type="ECO:0000256" key="13">
    <source>
        <dbReference type="ARBA" id="ARBA00032850"/>
    </source>
</evidence>
<dbReference type="RefSeq" id="WP_289165161.1">
    <property type="nucleotide sequence ID" value="NZ_JASZZN010000015.1"/>
</dbReference>
<feature type="signal peptide" evidence="14">
    <location>
        <begin position="1"/>
        <end position="26"/>
    </location>
</feature>
<dbReference type="PROSITE" id="PS50106">
    <property type="entry name" value="PDZ"/>
    <property type="match status" value="2"/>
</dbReference>
<evidence type="ECO:0000256" key="6">
    <source>
        <dbReference type="ARBA" id="ARBA00022670"/>
    </source>
</evidence>
<dbReference type="SMART" id="SM00228">
    <property type="entry name" value="PDZ"/>
    <property type="match status" value="2"/>
</dbReference>
<dbReference type="InterPro" id="IPR001940">
    <property type="entry name" value="Peptidase_S1C"/>
</dbReference>
<dbReference type="PANTHER" id="PTHR22939">
    <property type="entry name" value="SERINE PROTEASE FAMILY S1C HTRA-RELATED"/>
    <property type="match status" value="1"/>
</dbReference>
<dbReference type="Gene3D" id="2.40.10.120">
    <property type="match status" value="1"/>
</dbReference>
<evidence type="ECO:0000256" key="3">
    <source>
        <dbReference type="ARBA" id="ARBA00010541"/>
    </source>
</evidence>
<evidence type="ECO:0000256" key="9">
    <source>
        <dbReference type="ARBA" id="ARBA00022764"/>
    </source>
</evidence>
<evidence type="ECO:0000259" key="15">
    <source>
        <dbReference type="PROSITE" id="PS50106"/>
    </source>
</evidence>